<organism evidence="2 3">
    <name type="scientific">Brassica cretica</name>
    <name type="common">Mustard</name>
    <dbReference type="NCBI Taxonomy" id="69181"/>
    <lineage>
        <taxon>Eukaryota</taxon>
        <taxon>Viridiplantae</taxon>
        <taxon>Streptophyta</taxon>
        <taxon>Embryophyta</taxon>
        <taxon>Tracheophyta</taxon>
        <taxon>Spermatophyta</taxon>
        <taxon>Magnoliopsida</taxon>
        <taxon>eudicotyledons</taxon>
        <taxon>Gunneridae</taxon>
        <taxon>Pentapetalae</taxon>
        <taxon>rosids</taxon>
        <taxon>malvids</taxon>
        <taxon>Brassicales</taxon>
        <taxon>Brassicaceae</taxon>
        <taxon>Brassiceae</taxon>
        <taxon>Brassica</taxon>
    </lineage>
</organism>
<dbReference type="AlphaFoldDB" id="A0A8S9HFK0"/>
<proteinExistence type="predicted"/>
<feature type="compositionally biased region" description="Basic and acidic residues" evidence="1">
    <location>
        <begin position="8"/>
        <end position="26"/>
    </location>
</feature>
<sequence length="91" mass="10791">MSFGSSHGVDRRREEHRTMESDEHRSIPAVQHRSTVHTESVASCETMRIMTHEEFIAKHPHPSKPFRMKDIDRHHELAVDRQRGLLIFIYF</sequence>
<comment type="caution">
    <text evidence="2">The sequence shown here is derived from an EMBL/GenBank/DDBJ whole genome shotgun (WGS) entry which is preliminary data.</text>
</comment>
<evidence type="ECO:0000313" key="2">
    <source>
        <dbReference type="EMBL" id="KAF2557215.1"/>
    </source>
</evidence>
<gene>
    <name evidence="2" type="ORF">F2Q68_00015530</name>
</gene>
<evidence type="ECO:0000313" key="3">
    <source>
        <dbReference type="Proteomes" id="UP000712281"/>
    </source>
</evidence>
<evidence type="ECO:0000256" key="1">
    <source>
        <dbReference type="SAM" id="MobiDB-lite"/>
    </source>
</evidence>
<reference evidence="2" key="1">
    <citation type="submission" date="2019-12" db="EMBL/GenBank/DDBJ databases">
        <title>Genome sequencing and annotation of Brassica cretica.</title>
        <authorList>
            <person name="Studholme D.J."/>
            <person name="Sarris P.F."/>
        </authorList>
    </citation>
    <scope>NUCLEOTIDE SEQUENCE</scope>
    <source>
        <strain evidence="2">PFS-001/15</strain>
        <tissue evidence="2">Leaf</tissue>
    </source>
</reference>
<protein>
    <submittedName>
        <fullName evidence="2">Uncharacterized protein</fullName>
    </submittedName>
</protein>
<accession>A0A8S9HFK0</accession>
<dbReference type="EMBL" id="QGKW02001940">
    <property type="protein sequence ID" value="KAF2557215.1"/>
    <property type="molecule type" value="Genomic_DNA"/>
</dbReference>
<feature type="region of interest" description="Disordered" evidence="1">
    <location>
        <begin position="1"/>
        <end position="41"/>
    </location>
</feature>
<name>A0A8S9HFK0_BRACR</name>
<dbReference type="Proteomes" id="UP000712281">
    <property type="component" value="Unassembled WGS sequence"/>
</dbReference>